<feature type="region of interest" description="Disordered" evidence="1">
    <location>
        <begin position="292"/>
        <end position="337"/>
    </location>
</feature>
<sequence>MEKALHTATIEDLMSPEYQHMRVKIQQSCENLFSSEEWGQKSIDLLWRGCYYLLVNVIRHSELSVEQKRWAEILFSVFCGELDRLIYDYPQYRSVLYIYLGDIRRYSWHLLKRDRHRAIAIIHYKDAYSIDSRCGIALNQLGLIYQEENPIAGLLLFLLAQTSPRPFQGAFANILGVLARPQVENDLSLSIVGRLLTSFRRIEHEELCRRWYEELRACLEDREVHRVTQSLFLFTLTAVLLSKREKETELRCLCETVLEAASVVVETLDKWDNSKDLIAEKRRRRSISETSSENDIVELSDSDERSGASGDREPCKAKGGESEVSEDKESSVDDELPQISQHQKSLLVSLLYICIELAESIYADHLPSAVRKNFETLCQSLINVLNTLMPVFDRSCPLSTPLWHMAGSSPWILLSRMLTTFVESPRTPVYYNEFFRFQPSKSSQESLMKNMGKLLLAHETREEEVKASLPVYVVPEEDVLMERLDIIKGIVAKSELIVVIPKCVLQSMDAQKQKNYGAREAIRWIEAQLSCSTNRLRLREASSVARCAQNLVEKTPISTPVIVSILNLSEKSEESSIKEITIENAEHFSRRCFVAIGRRLHKDIASFTRSS</sequence>
<evidence type="ECO:0000313" key="4">
    <source>
        <dbReference type="Proteomes" id="UP001608902"/>
    </source>
</evidence>
<dbReference type="AlphaFoldDB" id="A0ABD6EC93"/>
<dbReference type="SUPFAM" id="SSF48452">
    <property type="entry name" value="TPR-like"/>
    <property type="match status" value="1"/>
</dbReference>
<dbReference type="Gene3D" id="3.40.50.1010">
    <property type="entry name" value="5'-nuclease"/>
    <property type="match status" value="1"/>
</dbReference>
<gene>
    <name evidence="3" type="ORF">AB6A40_003969</name>
</gene>
<name>A0ABD6EC93_9BILA</name>
<feature type="compositionally biased region" description="Basic and acidic residues" evidence="1">
    <location>
        <begin position="302"/>
        <end position="331"/>
    </location>
</feature>
<feature type="domain" description="EST1-like DNA-binding" evidence="2">
    <location>
        <begin position="10"/>
        <end position="169"/>
    </location>
</feature>
<reference evidence="3 4" key="1">
    <citation type="submission" date="2024-08" db="EMBL/GenBank/DDBJ databases">
        <title>Gnathostoma spinigerum genome.</title>
        <authorList>
            <person name="Gonzalez-Bertolin B."/>
            <person name="Monzon S."/>
            <person name="Zaballos A."/>
            <person name="Jimenez P."/>
            <person name="Dekumyoy P."/>
            <person name="Varona S."/>
            <person name="Cuesta I."/>
            <person name="Sumanam S."/>
            <person name="Adisakwattana P."/>
            <person name="Gasser R.B."/>
            <person name="Hernandez-Gonzalez A."/>
            <person name="Young N.D."/>
            <person name="Perteguer M.J."/>
        </authorList>
    </citation>
    <scope>NUCLEOTIDE SEQUENCE [LARGE SCALE GENOMIC DNA]</scope>
    <source>
        <strain evidence="3">AL3</strain>
        <tissue evidence="3">Liver</tissue>
    </source>
</reference>
<dbReference type="InterPro" id="IPR011990">
    <property type="entry name" value="TPR-like_helical_dom_sf"/>
</dbReference>
<dbReference type="InterPro" id="IPR054534">
    <property type="entry name" value="EST1-like_DNA_bind"/>
</dbReference>
<protein>
    <recommendedName>
        <fullName evidence="2">EST1-like DNA-binding domain-containing protein</fullName>
    </recommendedName>
</protein>
<proteinExistence type="predicted"/>
<dbReference type="Proteomes" id="UP001608902">
    <property type="component" value="Unassembled WGS sequence"/>
</dbReference>
<evidence type="ECO:0000313" key="3">
    <source>
        <dbReference type="EMBL" id="MFH4977260.1"/>
    </source>
</evidence>
<dbReference type="Gene3D" id="1.25.40.10">
    <property type="entry name" value="Tetratricopeptide repeat domain"/>
    <property type="match status" value="1"/>
</dbReference>
<accession>A0ABD6EC93</accession>
<evidence type="ECO:0000256" key="1">
    <source>
        <dbReference type="SAM" id="MobiDB-lite"/>
    </source>
</evidence>
<evidence type="ECO:0000259" key="2">
    <source>
        <dbReference type="Pfam" id="PF22695"/>
    </source>
</evidence>
<comment type="caution">
    <text evidence="3">The sequence shown here is derived from an EMBL/GenBank/DDBJ whole genome shotgun (WGS) entry which is preliminary data.</text>
</comment>
<organism evidence="3 4">
    <name type="scientific">Gnathostoma spinigerum</name>
    <dbReference type="NCBI Taxonomy" id="75299"/>
    <lineage>
        <taxon>Eukaryota</taxon>
        <taxon>Metazoa</taxon>
        <taxon>Ecdysozoa</taxon>
        <taxon>Nematoda</taxon>
        <taxon>Chromadorea</taxon>
        <taxon>Rhabditida</taxon>
        <taxon>Spirurina</taxon>
        <taxon>Gnathostomatomorpha</taxon>
        <taxon>Gnathostomatoidea</taxon>
        <taxon>Gnathostomatidae</taxon>
        <taxon>Gnathostoma</taxon>
    </lineage>
</organism>
<keyword evidence="4" id="KW-1185">Reference proteome</keyword>
<dbReference type="Pfam" id="PF22695">
    <property type="entry name" value="EST1-like_DNA_bind"/>
    <property type="match status" value="1"/>
</dbReference>
<dbReference type="EMBL" id="JBGFUD010002177">
    <property type="protein sequence ID" value="MFH4977260.1"/>
    <property type="molecule type" value="Genomic_DNA"/>
</dbReference>